<feature type="transmembrane region" description="Helical" evidence="2">
    <location>
        <begin position="71"/>
        <end position="93"/>
    </location>
</feature>
<dbReference type="Proteomes" id="UP000800093">
    <property type="component" value="Unassembled WGS sequence"/>
</dbReference>
<feature type="compositionally biased region" description="Low complexity" evidence="1">
    <location>
        <begin position="193"/>
        <end position="204"/>
    </location>
</feature>
<dbReference type="OrthoDB" id="3563303at2759"/>
<dbReference type="AlphaFoldDB" id="A0A9P4K9P3"/>
<keyword evidence="4" id="KW-1185">Reference proteome</keyword>
<evidence type="ECO:0000256" key="2">
    <source>
        <dbReference type="SAM" id="Phobius"/>
    </source>
</evidence>
<evidence type="ECO:0000313" key="3">
    <source>
        <dbReference type="EMBL" id="KAF2264395.1"/>
    </source>
</evidence>
<comment type="caution">
    <text evidence="3">The sequence shown here is derived from an EMBL/GenBank/DDBJ whole genome shotgun (WGS) entry which is preliminary data.</text>
</comment>
<gene>
    <name evidence="3" type="ORF">CC78DRAFT_533257</name>
</gene>
<name>A0A9P4K9P3_9PLEO</name>
<reference evidence="4" key="1">
    <citation type="journal article" date="2020" name="Stud. Mycol.">
        <title>101 Dothideomycetes genomes: A test case for predicting lifestyles and emergence of pathogens.</title>
        <authorList>
            <person name="Haridas S."/>
            <person name="Albert R."/>
            <person name="Binder M."/>
            <person name="Bloem J."/>
            <person name="LaButti K."/>
            <person name="Salamov A."/>
            <person name="Andreopoulos B."/>
            <person name="Baker S."/>
            <person name="Barry K."/>
            <person name="Bills G."/>
            <person name="Bluhm B."/>
            <person name="Cannon C."/>
            <person name="Castanera R."/>
            <person name="Culley D."/>
            <person name="Daum C."/>
            <person name="Ezra D."/>
            <person name="Gonzalez J."/>
            <person name="Henrissat B."/>
            <person name="Kuo A."/>
            <person name="Liang C."/>
            <person name="Lipzen A."/>
            <person name="Lutzoni F."/>
            <person name="Magnuson J."/>
            <person name="Mondo S."/>
            <person name="Nolan M."/>
            <person name="Ohm R."/>
            <person name="Pangilinan J."/>
            <person name="Park H.-J."/>
            <person name="Ramirez L."/>
            <person name="Alfaro M."/>
            <person name="Sun H."/>
            <person name="Tritt A."/>
            <person name="Yoshinaga Y."/>
            <person name="Zwiers L.-H."/>
            <person name="Turgeon B."/>
            <person name="Goodwin S."/>
            <person name="Spatafora J."/>
            <person name="Crous P."/>
            <person name="Grigoriev I."/>
        </authorList>
    </citation>
    <scope>NUCLEOTIDE SEQUENCE [LARGE SCALE GENOMIC DNA]</scope>
    <source>
        <strain evidence="4">CBS 304.66</strain>
    </source>
</reference>
<organism evidence="3 4">
    <name type="scientific">Lojkania enalia</name>
    <dbReference type="NCBI Taxonomy" id="147567"/>
    <lineage>
        <taxon>Eukaryota</taxon>
        <taxon>Fungi</taxon>
        <taxon>Dikarya</taxon>
        <taxon>Ascomycota</taxon>
        <taxon>Pezizomycotina</taxon>
        <taxon>Dothideomycetes</taxon>
        <taxon>Pleosporomycetidae</taxon>
        <taxon>Pleosporales</taxon>
        <taxon>Pleosporales incertae sedis</taxon>
        <taxon>Lojkania</taxon>
    </lineage>
</organism>
<protein>
    <submittedName>
        <fullName evidence="3">Uncharacterized protein</fullName>
    </submittedName>
</protein>
<evidence type="ECO:0000256" key="1">
    <source>
        <dbReference type="SAM" id="MobiDB-lite"/>
    </source>
</evidence>
<keyword evidence="2" id="KW-0472">Membrane</keyword>
<dbReference type="EMBL" id="ML986616">
    <property type="protein sequence ID" value="KAF2264395.1"/>
    <property type="molecule type" value="Genomic_DNA"/>
</dbReference>
<keyword evidence="2" id="KW-0812">Transmembrane</keyword>
<sequence length="301" mass="32677">MVRPAPASHLPIFHPTESPSPPTPPESVKDFRSNSISVSIDDDDSTLRHYPGSVTRSSTCRSCIESTSSRFFHWLLNALGFASAIVLGVWAPLSYRLQESGNRSNDEAQARLTEKVDRLAEEVEKLDRRMDLQGALKAWEFCAGEVGKKLPACESLSLTLRINDVIEDLAIMRPKHAPSSRRTPTPPAPTSSPSPTSVPRSQPTMETRTSGDGPQLMHSTIRADQSLQLSSVLPINTTPAVPGPVIPLPQGLENADLLRMAVAMGLLFGILAVVGLTAGWRVVRWRRGYKRRGMGGGIGKG</sequence>
<accession>A0A9P4K9P3</accession>
<proteinExistence type="predicted"/>
<evidence type="ECO:0000313" key="4">
    <source>
        <dbReference type="Proteomes" id="UP000800093"/>
    </source>
</evidence>
<feature type="transmembrane region" description="Helical" evidence="2">
    <location>
        <begin position="257"/>
        <end position="283"/>
    </location>
</feature>
<feature type="region of interest" description="Disordered" evidence="1">
    <location>
        <begin position="1"/>
        <end position="29"/>
    </location>
</feature>
<feature type="region of interest" description="Disordered" evidence="1">
    <location>
        <begin position="173"/>
        <end position="217"/>
    </location>
</feature>
<keyword evidence="2" id="KW-1133">Transmembrane helix</keyword>